<feature type="transmembrane region" description="Helical" evidence="6">
    <location>
        <begin position="194"/>
        <end position="213"/>
    </location>
</feature>
<feature type="transmembrane region" description="Helical" evidence="6">
    <location>
        <begin position="243"/>
        <end position="261"/>
    </location>
</feature>
<feature type="transmembrane region" description="Helical" evidence="6">
    <location>
        <begin position="71"/>
        <end position="92"/>
    </location>
</feature>
<dbReference type="SUPFAM" id="SSF48452">
    <property type="entry name" value="TPR-like"/>
    <property type="match status" value="1"/>
</dbReference>
<evidence type="ECO:0000256" key="3">
    <source>
        <dbReference type="ARBA" id="ARBA00022989"/>
    </source>
</evidence>
<evidence type="ECO:0000256" key="2">
    <source>
        <dbReference type="ARBA" id="ARBA00022692"/>
    </source>
</evidence>
<gene>
    <name evidence="8" type="ORF">FSW04_00920</name>
</gene>
<feature type="transmembrane region" description="Helical" evidence="6">
    <location>
        <begin position="281"/>
        <end position="304"/>
    </location>
</feature>
<feature type="domain" description="O-antigen ligase-related" evidence="7">
    <location>
        <begin position="287"/>
        <end position="436"/>
    </location>
</feature>
<evidence type="ECO:0000256" key="5">
    <source>
        <dbReference type="SAM" id="MobiDB-lite"/>
    </source>
</evidence>
<organism evidence="8 9">
    <name type="scientific">Baekduia soli</name>
    <dbReference type="NCBI Taxonomy" id="496014"/>
    <lineage>
        <taxon>Bacteria</taxon>
        <taxon>Bacillati</taxon>
        <taxon>Actinomycetota</taxon>
        <taxon>Thermoleophilia</taxon>
        <taxon>Solirubrobacterales</taxon>
        <taxon>Baekduiaceae</taxon>
        <taxon>Baekduia</taxon>
    </lineage>
</organism>
<sequence>MLGPARALRAPRPELLFGAALAVALAAVGLRAGGGLAVGPTAKVEIGLDVLGGLLGAIAALAALRRRWWGAASVVLFAVLAIVTALSITWALQPSDAWLEANRTVAWMAVFASGVVLARLGGAWWGAAIGAICTATAVICAWAILTKVFPGALASDEIYARLREPYGYWNAVGLTAALGVPPALWLGARRSGHAAVNALAYPAMGLLLLTVLLAYSRGALLAVLIGCAFWFTIVPLRLRGATVLAVGAAGALIVSAWVFSQDTLTKDNVPLGERATSGHELGIAVVAMFVVLTLLGLAIGFTAARRAPSAGARRRAGAAIVVALALVPVALVLALALSSKGLGGSISSGWKSLTDPNDQTKVANRPDRLTSVGSVRARYWDESLKIFKAHKLKGVGAGGYATARLRYRTNGQLAVRHSHGYVVQTAADLGIVGLAASLALLIAWAAATGRTLGWRLPLPVGARRALTRPPPAPTHGAGPEYVGMATLATVVLVFGVHSFVDWTWFVPGTAVIALLAAGWVAGRGPLGERPVAVRALGPALRAGVRSPVRVGTAALVLALGVLAAWTAWEPQRSVEAGNAALLAAGPDAKAYTKARALADTARSRNPLSPDPLFELAVIENVAGHKAAARQALVDAVRLQPSNAATWEQLSRFALDQQDDPTQALRLLGPALYLDPLSPTGVRDYLDALRRATTKAQEKARRRAAAKAKRQAAVRRKADRARRRTG</sequence>
<evidence type="ECO:0000259" key="7">
    <source>
        <dbReference type="Pfam" id="PF04932"/>
    </source>
</evidence>
<name>A0A5B8TZY3_9ACTN</name>
<feature type="compositionally biased region" description="Basic residues" evidence="5">
    <location>
        <begin position="699"/>
        <end position="725"/>
    </location>
</feature>
<feature type="transmembrane region" description="Helical" evidence="6">
    <location>
        <begin position="166"/>
        <end position="187"/>
    </location>
</feature>
<feature type="transmembrane region" description="Helical" evidence="6">
    <location>
        <begin position="429"/>
        <end position="447"/>
    </location>
</feature>
<protein>
    <recommendedName>
        <fullName evidence="7">O-antigen ligase-related domain-containing protein</fullName>
    </recommendedName>
</protein>
<dbReference type="GO" id="GO:0016020">
    <property type="term" value="C:membrane"/>
    <property type="evidence" value="ECO:0007669"/>
    <property type="project" value="UniProtKB-SubCell"/>
</dbReference>
<dbReference type="InterPro" id="IPR051533">
    <property type="entry name" value="WaaL-like"/>
</dbReference>
<evidence type="ECO:0000256" key="6">
    <source>
        <dbReference type="SAM" id="Phobius"/>
    </source>
</evidence>
<dbReference type="InterPro" id="IPR007016">
    <property type="entry name" value="O-antigen_ligase-rel_domated"/>
</dbReference>
<comment type="subcellular location">
    <subcellularLocation>
        <location evidence="1">Membrane</location>
        <topology evidence="1">Multi-pass membrane protein</topology>
    </subcellularLocation>
</comment>
<feature type="region of interest" description="Disordered" evidence="5">
    <location>
        <begin position="695"/>
        <end position="725"/>
    </location>
</feature>
<evidence type="ECO:0000256" key="1">
    <source>
        <dbReference type="ARBA" id="ARBA00004141"/>
    </source>
</evidence>
<feature type="transmembrane region" description="Helical" evidence="6">
    <location>
        <begin position="127"/>
        <end position="146"/>
    </location>
</feature>
<keyword evidence="9" id="KW-1185">Reference proteome</keyword>
<feature type="transmembrane region" description="Helical" evidence="6">
    <location>
        <begin position="219"/>
        <end position="236"/>
    </location>
</feature>
<dbReference type="EMBL" id="CP042430">
    <property type="protein sequence ID" value="QEC46278.1"/>
    <property type="molecule type" value="Genomic_DNA"/>
</dbReference>
<dbReference type="RefSeq" id="WP_146915301.1">
    <property type="nucleotide sequence ID" value="NZ_CP042430.1"/>
</dbReference>
<feature type="transmembrane region" description="Helical" evidence="6">
    <location>
        <begin position="316"/>
        <end position="337"/>
    </location>
</feature>
<feature type="transmembrane region" description="Helical" evidence="6">
    <location>
        <begin position="47"/>
        <end position="64"/>
    </location>
</feature>
<dbReference type="AlphaFoldDB" id="A0A5B8TZY3"/>
<feature type="transmembrane region" description="Helical" evidence="6">
    <location>
        <begin position="481"/>
        <end position="500"/>
    </location>
</feature>
<dbReference type="PANTHER" id="PTHR37422">
    <property type="entry name" value="TEICHURONIC ACID BIOSYNTHESIS PROTEIN TUAE"/>
    <property type="match status" value="1"/>
</dbReference>
<evidence type="ECO:0000256" key="4">
    <source>
        <dbReference type="ARBA" id="ARBA00023136"/>
    </source>
</evidence>
<feature type="transmembrane region" description="Helical" evidence="6">
    <location>
        <begin position="506"/>
        <end position="526"/>
    </location>
</feature>
<dbReference type="KEGG" id="bsol:FSW04_00920"/>
<evidence type="ECO:0000313" key="8">
    <source>
        <dbReference type="EMBL" id="QEC46278.1"/>
    </source>
</evidence>
<keyword evidence="2 6" id="KW-0812">Transmembrane</keyword>
<keyword evidence="4 6" id="KW-0472">Membrane</keyword>
<dbReference type="OrthoDB" id="5241504at2"/>
<evidence type="ECO:0000313" key="9">
    <source>
        <dbReference type="Proteomes" id="UP000321805"/>
    </source>
</evidence>
<dbReference type="PANTHER" id="PTHR37422:SF23">
    <property type="entry name" value="TEICHURONIC ACID BIOSYNTHESIS PROTEIN TUAE"/>
    <property type="match status" value="1"/>
</dbReference>
<accession>A0A5B8TZY3</accession>
<dbReference type="Gene3D" id="1.25.40.10">
    <property type="entry name" value="Tetratricopeptide repeat domain"/>
    <property type="match status" value="1"/>
</dbReference>
<dbReference type="Proteomes" id="UP000321805">
    <property type="component" value="Chromosome"/>
</dbReference>
<feature type="transmembrane region" description="Helical" evidence="6">
    <location>
        <begin position="547"/>
        <end position="568"/>
    </location>
</feature>
<dbReference type="InterPro" id="IPR011990">
    <property type="entry name" value="TPR-like_helical_dom_sf"/>
</dbReference>
<proteinExistence type="predicted"/>
<reference evidence="8 9" key="1">
    <citation type="journal article" date="2018" name="J. Microbiol.">
        <title>Baekduia soli gen. nov., sp. nov., a novel bacterium isolated from the soil of Baekdu Mountain and proposal of a novel family name, Baekduiaceae fam. nov.</title>
        <authorList>
            <person name="An D.S."/>
            <person name="Siddiqi M.Z."/>
            <person name="Kim K.H."/>
            <person name="Yu H.S."/>
            <person name="Im W.T."/>
        </authorList>
    </citation>
    <scope>NUCLEOTIDE SEQUENCE [LARGE SCALE GENOMIC DNA]</scope>
    <source>
        <strain evidence="8 9">BR7-21</strain>
    </source>
</reference>
<dbReference type="Pfam" id="PF04932">
    <property type="entry name" value="Wzy_C"/>
    <property type="match status" value="1"/>
</dbReference>
<feature type="transmembrane region" description="Helical" evidence="6">
    <location>
        <begin position="104"/>
        <end position="120"/>
    </location>
</feature>
<keyword evidence="3 6" id="KW-1133">Transmembrane helix</keyword>